<evidence type="ECO:0000313" key="3">
    <source>
        <dbReference type="Proteomes" id="UP000019666"/>
    </source>
</evidence>
<dbReference type="InterPro" id="IPR003959">
    <property type="entry name" value="ATPase_AAA_core"/>
</dbReference>
<organism evidence="2 3">
    <name type="scientific">Rubellimicrobium mesophilum DSM 19309</name>
    <dbReference type="NCBI Taxonomy" id="442562"/>
    <lineage>
        <taxon>Bacteria</taxon>
        <taxon>Pseudomonadati</taxon>
        <taxon>Pseudomonadota</taxon>
        <taxon>Alphaproteobacteria</taxon>
        <taxon>Rhodobacterales</taxon>
        <taxon>Roseobacteraceae</taxon>
        <taxon>Rubellimicrobium</taxon>
    </lineage>
</organism>
<dbReference type="PANTHER" id="PTHR43718:SF2">
    <property type="entry name" value="LON PROTEASE HOMOLOG, MITOCHONDRIAL"/>
    <property type="match status" value="1"/>
</dbReference>
<accession>A0A017HKH4</accession>
<evidence type="ECO:0000313" key="2">
    <source>
        <dbReference type="EMBL" id="EYD74830.1"/>
    </source>
</evidence>
<dbReference type="GO" id="GO:0016887">
    <property type="term" value="F:ATP hydrolysis activity"/>
    <property type="evidence" value="ECO:0007669"/>
    <property type="project" value="InterPro"/>
</dbReference>
<dbReference type="Pfam" id="PF00004">
    <property type="entry name" value="AAA"/>
    <property type="match status" value="1"/>
</dbReference>
<dbReference type="PANTHER" id="PTHR43718">
    <property type="entry name" value="LON PROTEASE"/>
    <property type="match status" value="1"/>
</dbReference>
<reference evidence="2 3" key="1">
    <citation type="submission" date="2013-02" db="EMBL/GenBank/DDBJ databases">
        <authorList>
            <person name="Fiebig A."/>
            <person name="Goeker M."/>
            <person name="Klenk H.-P.P."/>
        </authorList>
    </citation>
    <scope>NUCLEOTIDE SEQUENCE [LARGE SCALE GENOMIC DNA]</scope>
    <source>
        <strain evidence="2 3">DSM 19309</strain>
    </source>
</reference>
<dbReference type="GO" id="GO:0005524">
    <property type="term" value="F:ATP binding"/>
    <property type="evidence" value="ECO:0007669"/>
    <property type="project" value="InterPro"/>
</dbReference>
<dbReference type="InterPro" id="IPR027065">
    <property type="entry name" value="Lon_Prtase"/>
</dbReference>
<dbReference type="GO" id="GO:0004176">
    <property type="term" value="F:ATP-dependent peptidase activity"/>
    <property type="evidence" value="ECO:0007669"/>
    <property type="project" value="InterPro"/>
</dbReference>
<dbReference type="HOGENOM" id="CLU_794371_0_0_5"/>
<keyword evidence="3" id="KW-1185">Reference proteome</keyword>
<dbReference type="GO" id="GO:0006515">
    <property type="term" value="P:protein quality control for misfolded or incompletely synthesized proteins"/>
    <property type="evidence" value="ECO:0007669"/>
    <property type="project" value="TreeGrafter"/>
</dbReference>
<proteinExistence type="predicted"/>
<comment type="caution">
    <text evidence="2">The sequence shown here is derived from an EMBL/GenBank/DDBJ whole genome shotgun (WGS) entry which is preliminary data.</text>
</comment>
<evidence type="ECO:0000259" key="1">
    <source>
        <dbReference type="SMART" id="SM00382"/>
    </source>
</evidence>
<dbReference type="RefSeq" id="WP_051521446.1">
    <property type="nucleotide sequence ID" value="NZ_KK088596.1"/>
</dbReference>
<dbReference type="GO" id="GO:0004252">
    <property type="term" value="F:serine-type endopeptidase activity"/>
    <property type="evidence" value="ECO:0007669"/>
    <property type="project" value="InterPro"/>
</dbReference>
<dbReference type="EMBL" id="AOSK01000103">
    <property type="protein sequence ID" value="EYD74830.1"/>
    <property type="molecule type" value="Genomic_DNA"/>
</dbReference>
<dbReference type="InterPro" id="IPR003593">
    <property type="entry name" value="AAA+_ATPase"/>
</dbReference>
<dbReference type="InterPro" id="IPR027417">
    <property type="entry name" value="P-loop_NTPase"/>
</dbReference>
<dbReference type="AlphaFoldDB" id="A0A017HKH4"/>
<dbReference type="SMART" id="SM00382">
    <property type="entry name" value="AAA"/>
    <property type="match status" value="1"/>
</dbReference>
<sequence length="300" mass="33175">MKISRRIERILKARDKASGLKHVRAEVAARFQPVLRGVELAGPANEHEADEIAARLFEEMPWHGRVIEILWRDMRQGARDGEGLRFRPLLLDGPPGAGKTTLALRLAELARVPYAYVDVATSSEGFNLSGAQRTWSSSAPGKPVETILETRIANPLLVVDEAEKGSTLYSAKGGVPTSAHQALLSLLEPTTARVWECPWCGLRLDISYVNWILTANDTRGLPAPLRSRLRLVAVRSPTHRELMAFAARELARRGLAEDALDTVETLVRAYPEGDERLSLRTVVRIVDDLAAIAETMEVQH</sequence>
<gene>
    <name evidence="2" type="ORF">Rumeso_03597</name>
</gene>
<dbReference type="Gene3D" id="3.40.50.300">
    <property type="entry name" value="P-loop containing nucleotide triphosphate hydrolases"/>
    <property type="match status" value="1"/>
</dbReference>
<protein>
    <recommendedName>
        <fullName evidence="1">AAA+ ATPase domain-containing protein</fullName>
    </recommendedName>
</protein>
<feature type="domain" description="AAA+ ATPase" evidence="1">
    <location>
        <begin position="85"/>
        <end position="239"/>
    </location>
</feature>
<dbReference type="Proteomes" id="UP000019666">
    <property type="component" value="Unassembled WGS sequence"/>
</dbReference>
<name>A0A017HKH4_9RHOB</name>
<dbReference type="STRING" id="442562.Rumeso_03597"/>
<dbReference type="SUPFAM" id="SSF52540">
    <property type="entry name" value="P-loop containing nucleoside triphosphate hydrolases"/>
    <property type="match status" value="1"/>
</dbReference>